<evidence type="ECO:0000256" key="5">
    <source>
        <dbReference type="SAM" id="MobiDB-lite"/>
    </source>
</evidence>
<dbReference type="GO" id="GO:0015421">
    <property type="term" value="F:ABC-type oligopeptide transporter activity"/>
    <property type="evidence" value="ECO:0007669"/>
    <property type="project" value="TreeGrafter"/>
</dbReference>
<accession>G2G8X4</accession>
<evidence type="ECO:0000259" key="8">
    <source>
        <dbReference type="PROSITE" id="PS50929"/>
    </source>
</evidence>
<dbReference type="GO" id="GO:0016887">
    <property type="term" value="F:ATP hydrolysis activity"/>
    <property type="evidence" value="ECO:0007669"/>
    <property type="project" value="InterPro"/>
</dbReference>
<dbReference type="InterPro" id="IPR003439">
    <property type="entry name" value="ABC_transporter-like_ATP-bd"/>
</dbReference>
<keyword evidence="10" id="KW-1185">Reference proteome</keyword>
<feature type="transmembrane region" description="Helical" evidence="6">
    <location>
        <begin position="253"/>
        <end position="276"/>
    </location>
</feature>
<dbReference type="Gene3D" id="1.20.1560.10">
    <property type="entry name" value="ABC transporter type 1, transmembrane domain"/>
    <property type="match status" value="1"/>
</dbReference>
<dbReference type="InterPro" id="IPR036640">
    <property type="entry name" value="ABC1_TM_sf"/>
</dbReference>
<evidence type="ECO:0000256" key="6">
    <source>
        <dbReference type="SAM" id="Phobius"/>
    </source>
</evidence>
<dbReference type="SUPFAM" id="SSF90123">
    <property type="entry name" value="ABC transporter transmembrane region"/>
    <property type="match status" value="1"/>
</dbReference>
<gene>
    <name evidence="9" type="ORF">SZN_09713</name>
</gene>
<reference evidence="9 10" key="1">
    <citation type="submission" date="2011-08" db="EMBL/GenBank/DDBJ databases">
        <authorList>
            <person name="Lin Y."/>
            <person name="Hao X."/>
            <person name="Johnstone L."/>
            <person name="Miller S.J."/>
            <person name="Wei G."/>
            <person name="Rensing C."/>
        </authorList>
    </citation>
    <scope>NUCLEOTIDE SEQUENCE [LARGE SCALE GENOMIC DNA]</scope>
    <source>
        <strain evidence="9 10">K42</strain>
    </source>
</reference>
<sequence>MQIQDLPYADPGVPDARSGPRFLWWLFRNQLDGQAKALAWGLLHFLSVSALPFCVGAAVQAVVDRSGSRLALAGGLLALCGAGTALGETFLHRAAVTNWITAAARVQQVLARKTAQLGSALTRRVAAGEVVSVSTGDVEKIGWFVEAVSRFTAAATTIVLVCAGLVVYQPALGVIVAVGLPVLALSVLPLLPNATRRADFQREKAGRATELASDTVAGLRVLRGIGGEELFLDRYRRASQEVRHAAVRSARMWALISAIQVLLPGLLLIAVIWYGFQLARGGQVSVGELVTVYSSIMILSYPLRHFEEIAMAYSFSRPSARRAARVLSLERATETGGTRAGSEVPSGDLYDPATGLLAPAGRFTAVVCGDPDAAGRLAERLGGHPSEEGPSVLLGGVPLDELALAHARTAVLVQDKDPVLLSGTLRELFDVPRSGSVEARRALAAAQCEDVLAALLQGAVGAGDAMDALITERGRSLSGGQRQRLALARSLVADPDVLVLDEPTSAVDSHTEARIAQGLRDLRAGRTTVVFTSSPLLLDRADRVVLVHEGAVAAAGVHRELVHAEPRYRAVVARETDEEAARTEDSATDGAQRGRTAFGTSPVRAADLAGDGGLTEEDDVLKELQEIEESA</sequence>
<dbReference type="InterPro" id="IPR011527">
    <property type="entry name" value="ABC1_TM_dom"/>
</dbReference>
<dbReference type="InterPro" id="IPR017871">
    <property type="entry name" value="ABC_transporter-like_CS"/>
</dbReference>
<proteinExistence type="predicted"/>
<dbReference type="GO" id="GO:0005886">
    <property type="term" value="C:plasma membrane"/>
    <property type="evidence" value="ECO:0007669"/>
    <property type="project" value="UniProtKB-SubCell"/>
</dbReference>
<dbReference type="OrthoDB" id="4966664at2"/>
<dbReference type="Pfam" id="PF00005">
    <property type="entry name" value="ABC_tran"/>
    <property type="match status" value="1"/>
</dbReference>
<keyword evidence="4 6" id="KW-0472">Membrane</keyword>
<dbReference type="InterPro" id="IPR027417">
    <property type="entry name" value="P-loop_NTPase"/>
</dbReference>
<dbReference type="GO" id="GO:0005524">
    <property type="term" value="F:ATP binding"/>
    <property type="evidence" value="ECO:0007669"/>
    <property type="project" value="InterPro"/>
</dbReference>
<dbReference type="PANTHER" id="PTHR43394">
    <property type="entry name" value="ATP-DEPENDENT PERMEASE MDL1, MITOCHONDRIAL"/>
    <property type="match status" value="1"/>
</dbReference>
<protein>
    <submittedName>
        <fullName evidence="9">ABC transporter transmembrane subunit</fullName>
    </submittedName>
</protein>
<dbReference type="SUPFAM" id="SSF52540">
    <property type="entry name" value="P-loop containing nucleoside triphosphate hydrolases"/>
    <property type="match status" value="1"/>
</dbReference>
<feature type="transmembrane region" description="Helical" evidence="6">
    <location>
        <begin position="71"/>
        <end position="91"/>
    </location>
</feature>
<comment type="caution">
    <text evidence="9">The sequence shown here is derived from an EMBL/GenBank/DDBJ whole genome shotgun (WGS) entry which is preliminary data.</text>
</comment>
<feature type="transmembrane region" description="Helical" evidence="6">
    <location>
        <begin position="174"/>
        <end position="194"/>
    </location>
</feature>
<feature type="transmembrane region" description="Helical" evidence="6">
    <location>
        <begin position="147"/>
        <end position="168"/>
    </location>
</feature>
<dbReference type="PATRIC" id="fig|700597.3.peg.1891"/>
<dbReference type="Pfam" id="PF00664">
    <property type="entry name" value="ABC_membrane"/>
    <property type="match status" value="1"/>
</dbReference>
<dbReference type="InterPro" id="IPR039421">
    <property type="entry name" value="Type_1_exporter"/>
</dbReference>
<dbReference type="CDD" id="cd07346">
    <property type="entry name" value="ABC_6TM_exporters"/>
    <property type="match status" value="1"/>
</dbReference>
<name>G2G8X4_9ACTN</name>
<dbReference type="RefSeq" id="WP_007493775.1">
    <property type="nucleotide sequence ID" value="NZ_AGBF01000020.1"/>
</dbReference>
<feature type="domain" description="ABC transporter" evidence="7">
    <location>
        <begin position="324"/>
        <end position="574"/>
    </location>
</feature>
<evidence type="ECO:0000313" key="10">
    <source>
        <dbReference type="Proteomes" id="UP000004217"/>
    </source>
</evidence>
<dbReference type="PROSITE" id="PS50893">
    <property type="entry name" value="ABC_TRANSPORTER_2"/>
    <property type="match status" value="1"/>
</dbReference>
<dbReference type="Gene3D" id="3.40.50.300">
    <property type="entry name" value="P-loop containing nucleotide triphosphate hydrolases"/>
    <property type="match status" value="1"/>
</dbReference>
<feature type="domain" description="ABC transmembrane type-1" evidence="8">
    <location>
        <begin position="37"/>
        <end position="306"/>
    </location>
</feature>
<evidence type="ECO:0000256" key="1">
    <source>
        <dbReference type="ARBA" id="ARBA00004651"/>
    </source>
</evidence>
<dbReference type="AlphaFoldDB" id="G2G8X4"/>
<keyword evidence="2 6" id="KW-0812">Transmembrane</keyword>
<comment type="subcellular location">
    <subcellularLocation>
        <location evidence="1">Cell membrane</location>
        <topology evidence="1">Multi-pass membrane protein</topology>
    </subcellularLocation>
</comment>
<dbReference type="PANTHER" id="PTHR43394:SF1">
    <property type="entry name" value="ATP-BINDING CASSETTE SUB-FAMILY B MEMBER 10, MITOCHONDRIAL"/>
    <property type="match status" value="1"/>
</dbReference>
<dbReference type="Proteomes" id="UP000004217">
    <property type="component" value="Unassembled WGS sequence"/>
</dbReference>
<feature type="transmembrane region" description="Helical" evidence="6">
    <location>
        <begin position="37"/>
        <end position="59"/>
    </location>
</feature>
<feature type="compositionally biased region" description="Basic and acidic residues" evidence="5">
    <location>
        <begin position="574"/>
        <end position="585"/>
    </location>
</feature>
<evidence type="ECO:0000259" key="7">
    <source>
        <dbReference type="PROSITE" id="PS50893"/>
    </source>
</evidence>
<keyword evidence="3 6" id="KW-1133">Transmembrane helix</keyword>
<organism evidence="9 10">
    <name type="scientific">Streptomyces zinciresistens K42</name>
    <dbReference type="NCBI Taxonomy" id="700597"/>
    <lineage>
        <taxon>Bacteria</taxon>
        <taxon>Bacillati</taxon>
        <taxon>Actinomycetota</taxon>
        <taxon>Actinomycetes</taxon>
        <taxon>Kitasatosporales</taxon>
        <taxon>Streptomycetaceae</taxon>
        <taxon>Streptomyces</taxon>
    </lineage>
</organism>
<feature type="region of interest" description="Disordered" evidence="5">
    <location>
        <begin position="574"/>
        <end position="617"/>
    </location>
</feature>
<dbReference type="PROSITE" id="PS50929">
    <property type="entry name" value="ABC_TM1F"/>
    <property type="match status" value="1"/>
</dbReference>
<evidence type="ECO:0000256" key="4">
    <source>
        <dbReference type="ARBA" id="ARBA00023136"/>
    </source>
</evidence>
<dbReference type="PROSITE" id="PS00211">
    <property type="entry name" value="ABC_TRANSPORTER_1"/>
    <property type="match status" value="1"/>
</dbReference>
<evidence type="ECO:0000313" key="9">
    <source>
        <dbReference type="EMBL" id="EGX60036.1"/>
    </source>
</evidence>
<evidence type="ECO:0000256" key="3">
    <source>
        <dbReference type="ARBA" id="ARBA00022989"/>
    </source>
</evidence>
<dbReference type="EMBL" id="AGBF01000020">
    <property type="protein sequence ID" value="EGX60036.1"/>
    <property type="molecule type" value="Genomic_DNA"/>
</dbReference>
<evidence type="ECO:0000256" key="2">
    <source>
        <dbReference type="ARBA" id="ARBA00022692"/>
    </source>
</evidence>